<keyword evidence="4" id="KW-1185">Reference proteome</keyword>
<organism evidence="3 4">
    <name type="scientific">Tistlia consotensis USBA 355</name>
    <dbReference type="NCBI Taxonomy" id="560819"/>
    <lineage>
        <taxon>Bacteria</taxon>
        <taxon>Pseudomonadati</taxon>
        <taxon>Pseudomonadota</taxon>
        <taxon>Alphaproteobacteria</taxon>
        <taxon>Rhodospirillales</taxon>
        <taxon>Rhodovibrionaceae</taxon>
        <taxon>Tistlia</taxon>
    </lineage>
</organism>
<evidence type="ECO:0000313" key="3">
    <source>
        <dbReference type="EMBL" id="SMF44368.1"/>
    </source>
</evidence>
<dbReference type="Pfam" id="PF09995">
    <property type="entry name" value="MPAB_Lcp_cat"/>
    <property type="match status" value="1"/>
</dbReference>
<name>A0A1Y6CA13_9PROT</name>
<sequence>MFTATSSPAPLSPERIAAARARHGSAVDQYLRHLQLGDPTADALVELFETLPRGQGMAMVVRAIDHGIEAVEDPPAPLLALFRELDHVPFWVDWRRMRFGSRKILRSGLLTGFAFACYALPHSYLASANKPLAMTGALLDHTAHRYAQTSRFVIETFMPDGLRRQSDGFKIAVLVRLMHARTRRRLLQSGEWDVEAWGLPLNQAHMALNTVYFSFHVLRGLQKLGVRFSRAEVEGVLLTWRYVGHLFGIDPELVYTSEEEALRLIEIASSVECDPDATSRRLCQAMFDAGPEYLGIENPWLARRFKSLTYRISRHLLGDSLADGLGYPPQRHRLLCSALAVLVRLLEWAPFLVPPAVSRYTGVGFWLEASDYDLAPLVGDRPPY</sequence>
<dbReference type="EMBL" id="FWZX01000015">
    <property type="protein sequence ID" value="SMF44368.1"/>
    <property type="molecule type" value="Genomic_DNA"/>
</dbReference>
<evidence type="ECO:0000256" key="1">
    <source>
        <dbReference type="SAM" id="Phobius"/>
    </source>
</evidence>
<reference evidence="3 4" key="1">
    <citation type="submission" date="2017-04" db="EMBL/GenBank/DDBJ databases">
        <authorList>
            <person name="Afonso C.L."/>
            <person name="Miller P.J."/>
            <person name="Scott M.A."/>
            <person name="Spackman E."/>
            <person name="Goraichik I."/>
            <person name="Dimitrov K.M."/>
            <person name="Suarez D.L."/>
            <person name="Swayne D.E."/>
        </authorList>
    </citation>
    <scope>NUCLEOTIDE SEQUENCE [LARGE SCALE GENOMIC DNA]</scope>
    <source>
        <strain evidence="3 4">USBA 355</strain>
    </source>
</reference>
<gene>
    <name evidence="3" type="ORF">SAMN05428998_115123</name>
</gene>
<dbReference type="InterPro" id="IPR037473">
    <property type="entry name" value="Lcp-like"/>
</dbReference>
<dbReference type="InterPro" id="IPR018713">
    <property type="entry name" value="MPAB/Lcp_cat_dom"/>
</dbReference>
<dbReference type="Proteomes" id="UP000192917">
    <property type="component" value="Unassembled WGS sequence"/>
</dbReference>
<dbReference type="GO" id="GO:0016491">
    <property type="term" value="F:oxidoreductase activity"/>
    <property type="evidence" value="ECO:0007669"/>
    <property type="project" value="InterPro"/>
</dbReference>
<accession>A0A1Y6CA13</accession>
<dbReference type="STRING" id="560819.SAMN05428998_115123"/>
<evidence type="ECO:0000259" key="2">
    <source>
        <dbReference type="Pfam" id="PF09995"/>
    </source>
</evidence>
<feature type="transmembrane region" description="Helical" evidence="1">
    <location>
        <begin position="104"/>
        <end position="125"/>
    </location>
</feature>
<dbReference type="AlphaFoldDB" id="A0A1Y6CA13"/>
<keyword evidence="1" id="KW-0812">Transmembrane</keyword>
<feature type="domain" description="ER-bound oxygenase mpaB/mpaB'/Rubber oxygenase catalytic" evidence="2">
    <location>
        <begin position="111"/>
        <end position="344"/>
    </location>
</feature>
<dbReference type="PANTHER" id="PTHR37539:SF1">
    <property type="entry name" value="ER-BOUND OXYGENASE MPAB_MPAB'_RUBBER OXYGENASE CATALYTIC DOMAIN-CONTAINING PROTEIN"/>
    <property type="match status" value="1"/>
</dbReference>
<keyword evidence="1" id="KW-1133">Transmembrane helix</keyword>
<proteinExistence type="predicted"/>
<dbReference type="RefSeq" id="WP_085124080.1">
    <property type="nucleotide sequence ID" value="NZ_FWZX01000015.1"/>
</dbReference>
<keyword evidence="1" id="KW-0472">Membrane</keyword>
<evidence type="ECO:0000313" key="4">
    <source>
        <dbReference type="Proteomes" id="UP000192917"/>
    </source>
</evidence>
<protein>
    <recommendedName>
        <fullName evidence="2">ER-bound oxygenase mpaB/mpaB'/Rubber oxygenase catalytic domain-containing protein</fullName>
    </recommendedName>
</protein>
<dbReference type="PANTHER" id="PTHR37539">
    <property type="entry name" value="SECRETED PROTEIN-RELATED"/>
    <property type="match status" value="1"/>
</dbReference>